<dbReference type="AlphaFoldDB" id="A0A5J4PUL3"/>
<dbReference type="EMBL" id="SNRY01006504">
    <property type="protein sequence ID" value="KAA6312451.1"/>
    <property type="molecule type" value="Genomic_DNA"/>
</dbReference>
<name>A0A5J4PUL3_9ZZZZ</name>
<comment type="caution">
    <text evidence="1">The sequence shown here is derived from an EMBL/GenBank/DDBJ whole genome shotgun (WGS) entry which is preliminary data.</text>
</comment>
<keyword evidence="1" id="KW-0808">Transferase</keyword>
<protein>
    <submittedName>
        <fullName evidence="1">Octaprenyl-diphosphate synthase</fullName>
        <ecNumber evidence="1">2.5.1.90</ecNumber>
    </submittedName>
</protein>
<feature type="non-terminal residue" evidence="1">
    <location>
        <position position="1"/>
    </location>
</feature>
<dbReference type="GO" id="GO:0106350">
    <property type="term" value="F:all-trans-octaprenyl-diphosphate synthase activity"/>
    <property type="evidence" value="ECO:0007669"/>
    <property type="project" value="UniProtKB-EC"/>
</dbReference>
<gene>
    <name evidence="1" type="ORF">EZS27_036622</name>
</gene>
<organism evidence="1">
    <name type="scientific">termite gut metagenome</name>
    <dbReference type="NCBI Taxonomy" id="433724"/>
    <lineage>
        <taxon>unclassified sequences</taxon>
        <taxon>metagenomes</taxon>
        <taxon>organismal metagenomes</taxon>
    </lineage>
</organism>
<dbReference type="InterPro" id="IPR008949">
    <property type="entry name" value="Isoprenoid_synthase_dom_sf"/>
</dbReference>
<accession>A0A5J4PUL3</accession>
<dbReference type="EC" id="2.5.1.90" evidence="1"/>
<dbReference type="SUPFAM" id="SSF48576">
    <property type="entry name" value="Terpenoid synthases"/>
    <property type="match status" value="1"/>
</dbReference>
<reference evidence="1" key="1">
    <citation type="submission" date="2019-03" db="EMBL/GenBank/DDBJ databases">
        <title>Single cell metagenomics reveals metabolic interactions within the superorganism composed of flagellate Streblomastix strix and complex community of Bacteroidetes bacteria on its surface.</title>
        <authorList>
            <person name="Treitli S.C."/>
            <person name="Kolisko M."/>
            <person name="Husnik F."/>
            <person name="Keeling P."/>
            <person name="Hampl V."/>
        </authorList>
    </citation>
    <scope>NUCLEOTIDE SEQUENCE</scope>
    <source>
        <strain evidence="1">STM</strain>
    </source>
</reference>
<proteinExistence type="predicted"/>
<dbReference type="Gene3D" id="1.10.600.10">
    <property type="entry name" value="Farnesyl Diphosphate Synthase"/>
    <property type="match status" value="1"/>
</dbReference>
<sequence length="62" mass="7177">TASLEEINELTQFTKHHNGIEYAYRKMDDCREKAINVLSNFPDTDVKAALIAYVNYVVERNN</sequence>
<evidence type="ECO:0000313" key="1">
    <source>
        <dbReference type="EMBL" id="KAA6312451.1"/>
    </source>
</evidence>